<dbReference type="SUPFAM" id="SSF53474">
    <property type="entry name" value="alpha/beta-Hydrolases"/>
    <property type="match status" value="1"/>
</dbReference>
<protein>
    <recommendedName>
        <fullName evidence="1">DUF7379 domain-containing protein</fullName>
    </recommendedName>
</protein>
<dbReference type="PANTHER" id="PTHR37946">
    <property type="entry name" value="SLL1969 PROTEIN"/>
    <property type="match status" value="1"/>
</dbReference>
<dbReference type="AlphaFoldDB" id="A0A4Y8PUK8"/>
<evidence type="ECO:0000313" key="2">
    <source>
        <dbReference type="EMBL" id="TFE84242.1"/>
    </source>
</evidence>
<dbReference type="RefSeq" id="WP_134756403.1">
    <property type="nucleotide sequence ID" value="NZ_MYFO02000019.1"/>
</dbReference>
<dbReference type="Gene3D" id="3.40.50.1820">
    <property type="entry name" value="alpha/beta hydrolase"/>
    <property type="match status" value="1"/>
</dbReference>
<dbReference type="InterPro" id="IPR055803">
    <property type="entry name" value="DUF7379"/>
</dbReference>
<dbReference type="Pfam" id="PF24096">
    <property type="entry name" value="DUF7379"/>
    <property type="match status" value="1"/>
</dbReference>
<evidence type="ECO:0000313" key="3">
    <source>
        <dbReference type="Proteomes" id="UP000298246"/>
    </source>
</evidence>
<organism evidence="2 3">
    <name type="scientific">Paenibacillus athensensis</name>
    <dbReference type="NCBI Taxonomy" id="1967502"/>
    <lineage>
        <taxon>Bacteria</taxon>
        <taxon>Bacillati</taxon>
        <taxon>Bacillota</taxon>
        <taxon>Bacilli</taxon>
        <taxon>Bacillales</taxon>
        <taxon>Paenibacillaceae</taxon>
        <taxon>Paenibacillus</taxon>
    </lineage>
</organism>
<dbReference type="Proteomes" id="UP000298246">
    <property type="component" value="Unassembled WGS sequence"/>
</dbReference>
<comment type="caution">
    <text evidence="2">The sequence shown here is derived from an EMBL/GenBank/DDBJ whole genome shotgun (WGS) entry which is preliminary data.</text>
</comment>
<accession>A0A4Y8PUK8</accession>
<dbReference type="EMBL" id="MYFO01000037">
    <property type="protein sequence ID" value="TFE84242.1"/>
    <property type="molecule type" value="Genomic_DNA"/>
</dbReference>
<dbReference type="InterPro" id="IPR029058">
    <property type="entry name" value="AB_hydrolase_fold"/>
</dbReference>
<keyword evidence="3" id="KW-1185">Reference proteome</keyword>
<feature type="domain" description="DUF7379" evidence="1">
    <location>
        <begin position="186"/>
        <end position="361"/>
    </location>
</feature>
<sequence>MSETVQVTYTIDASGGAAAPRLMALGHGQAAGGEAPWFRELALLAGLDPEQLAFRFQETRPQVNRPGLVRFMAEEVDPVEQSVTFVEMDVDERTSEVVASRWRELHAVEGFDATEEGRVRTESIGLPEGIRKVYLSFRSVFHRFAPRLCLAEPADSRADRVRDTPWDEALPQMREAMLAGKPAAVIVHGFASKAEMNFQALKLELLERGDYGAVIGYSYPSTRQSITESGDQLFATLEQAGILQQVSQIDLYAHSEGGLVVRSMFKTRSEQLGGKVRHVVMAATPHLGTPIAAYGDAVVDQANTLAECAAHLVSSALSGGKETAAAMLHLLLYACSQSKAKDPGLEDMIPKPDNLFLREINQTPLRPAGKVFITSGYVDAAVEGLLMKKIYGLIFKSEPHDGVVPLASGLGLERSDAVHIPLDRAVGGHSAYYNDEPSGWAKRIVEAVLGGEQAGD</sequence>
<dbReference type="PANTHER" id="PTHR37946:SF1">
    <property type="entry name" value="SLL1969 PROTEIN"/>
    <property type="match status" value="1"/>
</dbReference>
<gene>
    <name evidence="2" type="ORF">B5M42_20945</name>
</gene>
<name>A0A4Y8PUK8_9BACL</name>
<evidence type="ECO:0000259" key="1">
    <source>
        <dbReference type="Pfam" id="PF24096"/>
    </source>
</evidence>
<proteinExistence type="predicted"/>
<reference evidence="2 3" key="1">
    <citation type="submission" date="2017-03" db="EMBL/GenBank/DDBJ databases">
        <title>Isolation of Levoglucosan Utilizing Bacteria.</title>
        <authorList>
            <person name="Arya A.S."/>
        </authorList>
    </citation>
    <scope>NUCLEOTIDE SEQUENCE [LARGE SCALE GENOMIC DNA]</scope>
    <source>
        <strain evidence="2 3">MEC069</strain>
    </source>
</reference>
<dbReference type="OrthoDB" id="9775557at2"/>